<accession>A0A4Y6EBC2</accession>
<name>A0A4Y6EBC2_9CAUD</name>
<evidence type="ECO:0008006" key="3">
    <source>
        <dbReference type="Google" id="ProtNLM"/>
    </source>
</evidence>
<keyword evidence="2" id="KW-1185">Reference proteome</keyword>
<dbReference type="KEGG" id="vg:77943103"/>
<dbReference type="RefSeq" id="YP_010666993.1">
    <property type="nucleotide sequence ID" value="NC_070948.1"/>
</dbReference>
<sequence length="109" mass="12150">MATVSVLRPAVGRVKHGEKHRTLEESHQLHNVIVTLYDTTDIARVGDTARAGKEVDGEMSINPGDDLTASDRVAIDGQIFRIEGKILRMRNDLTGTEFRPRVHLVYQEG</sequence>
<dbReference type="EMBL" id="MK977705">
    <property type="protein sequence ID" value="QDF15382.1"/>
    <property type="molecule type" value="Genomic_DNA"/>
</dbReference>
<gene>
    <name evidence="1" type="primary">21</name>
    <name evidence="1" type="ORF">SEA_MOLLYMUR_21</name>
</gene>
<dbReference type="GeneID" id="77943103"/>
<proteinExistence type="predicted"/>
<reference evidence="1 2" key="1">
    <citation type="submission" date="2019-05" db="EMBL/GenBank/DDBJ databases">
        <authorList>
            <person name="Murphy M.E."/>
            <person name="Alvaro L.E."/>
            <person name="Baker K.N."/>
            <person name="Baxter I.S."/>
            <person name="Brown M.R."/>
            <person name="Driscoll K.D."/>
            <person name="Elrubaie J.M."/>
            <person name="Feith S.L."/>
            <person name="Indihar D.F."/>
            <person name="Knoch V.T."/>
            <person name="Koirtyohann K.M."/>
            <person name="Kratz M.A."/>
            <person name="Lear A.H."/>
            <person name="Lindblom K.E."/>
            <person name="Marcus E.R."/>
            <person name="Sensor R."/>
            <person name="Sherman S.J."/>
            <person name="Swift V.R."/>
            <person name="White K.E."/>
            <person name="Wills S.J."/>
            <person name="Gatt S.M."/>
            <person name="Lohbauer S.A."/>
            <person name="Power T.R."/>
            <person name="Rosales K.A."/>
            <person name="Sisson B.M."/>
            <person name="Isern S."/>
            <person name="Michael S.F."/>
            <person name="Monti D.L."/>
            <person name="Garlena R.A."/>
            <person name="Russell D.A."/>
            <person name="Pope W.H."/>
            <person name="Jacobs-Sera D."/>
            <person name="Hatfull G.F."/>
        </authorList>
    </citation>
    <scope>NUCLEOTIDE SEQUENCE [LARGE SCALE GENOMIC DNA]</scope>
</reference>
<protein>
    <recommendedName>
        <fullName evidence="3">Head-to-tail stopper</fullName>
    </recommendedName>
</protein>
<dbReference type="Proteomes" id="UP000319811">
    <property type="component" value="Segment"/>
</dbReference>
<evidence type="ECO:0000313" key="1">
    <source>
        <dbReference type="EMBL" id="QDF15382.1"/>
    </source>
</evidence>
<organism evidence="1 2">
    <name type="scientific">Gordonia phage Mollymur</name>
    <dbReference type="NCBI Taxonomy" id="2590895"/>
    <lineage>
        <taxon>Viruses</taxon>
        <taxon>Duplodnaviria</taxon>
        <taxon>Heunggongvirae</taxon>
        <taxon>Uroviricota</taxon>
        <taxon>Caudoviricetes</taxon>
        <taxon>Mollymurvirus</taxon>
        <taxon>Mollymurvirus mollymur</taxon>
    </lineage>
</organism>
<evidence type="ECO:0000313" key="2">
    <source>
        <dbReference type="Proteomes" id="UP000319811"/>
    </source>
</evidence>